<protein>
    <recommendedName>
        <fullName evidence="1">PPM-type phosphatase domain-containing protein</fullName>
    </recommendedName>
</protein>
<dbReference type="STRING" id="478820.A0A196SGG6"/>
<evidence type="ECO:0000313" key="2">
    <source>
        <dbReference type="EMBL" id="OAO15242.1"/>
    </source>
</evidence>
<dbReference type="Gene3D" id="3.60.40.10">
    <property type="entry name" value="PPM-type phosphatase domain"/>
    <property type="match status" value="1"/>
</dbReference>
<comment type="caution">
    <text evidence="2">The sequence shown here is derived from an EMBL/GenBank/DDBJ whole genome shotgun (WGS) entry which is preliminary data.</text>
</comment>
<dbReference type="Proteomes" id="UP000078348">
    <property type="component" value="Unassembled WGS sequence"/>
</dbReference>
<keyword evidence="3" id="KW-1185">Reference proteome</keyword>
<evidence type="ECO:0000259" key="1">
    <source>
        <dbReference type="PROSITE" id="PS51746"/>
    </source>
</evidence>
<dbReference type="Pfam" id="PF00481">
    <property type="entry name" value="PP2C"/>
    <property type="match status" value="1"/>
</dbReference>
<dbReference type="InterPro" id="IPR015655">
    <property type="entry name" value="PP2C"/>
</dbReference>
<name>A0A196SGG6_BLAHN</name>
<dbReference type="GO" id="GO:0004722">
    <property type="term" value="F:protein serine/threonine phosphatase activity"/>
    <property type="evidence" value="ECO:0007669"/>
    <property type="project" value="InterPro"/>
</dbReference>
<dbReference type="SUPFAM" id="SSF81606">
    <property type="entry name" value="PP2C-like"/>
    <property type="match status" value="1"/>
</dbReference>
<dbReference type="PROSITE" id="PS51746">
    <property type="entry name" value="PPM_2"/>
    <property type="match status" value="1"/>
</dbReference>
<dbReference type="PANTHER" id="PTHR47992">
    <property type="entry name" value="PROTEIN PHOSPHATASE"/>
    <property type="match status" value="1"/>
</dbReference>
<gene>
    <name evidence="2" type="ORF">AV274_3019</name>
</gene>
<dbReference type="InterPro" id="IPR036457">
    <property type="entry name" value="PPM-type-like_dom_sf"/>
</dbReference>
<dbReference type="EMBL" id="LXWW01000159">
    <property type="protein sequence ID" value="OAO15242.1"/>
    <property type="molecule type" value="Genomic_DNA"/>
</dbReference>
<dbReference type="OrthoDB" id="10264738at2759"/>
<proteinExistence type="predicted"/>
<accession>A0A196SGG6</accession>
<feature type="domain" description="PPM-type phosphatase" evidence="1">
    <location>
        <begin position="1"/>
        <end position="215"/>
    </location>
</feature>
<evidence type="ECO:0000313" key="3">
    <source>
        <dbReference type="Proteomes" id="UP000078348"/>
    </source>
</evidence>
<reference evidence="2 3" key="1">
    <citation type="submission" date="2016-05" db="EMBL/GenBank/DDBJ databases">
        <title>Nuclear genome of Blastocystis sp. subtype 1 NandII.</title>
        <authorList>
            <person name="Gentekaki E."/>
            <person name="Curtis B."/>
            <person name="Stairs C."/>
            <person name="Eme L."/>
            <person name="Herman E."/>
            <person name="Klimes V."/>
            <person name="Arias M.C."/>
            <person name="Elias M."/>
            <person name="Hilliou F."/>
            <person name="Klute M."/>
            <person name="Malik S.-B."/>
            <person name="Pightling A."/>
            <person name="Rachubinski R."/>
            <person name="Salas D."/>
            <person name="Schlacht A."/>
            <person name="Suga H."/>
            <person name="Archibald J."/>
            <person name="Ball S.G."/>
            <person name="Clark G."/>
            <person name="Dacks J."/>
            <person name="Van Der Giezen M."/>
            <person name="Tsaousis A."/>
            <person name="Roger A."/>
        </authorList>
    </citation>
    <scope>NUCLEOTIDE SEQUENCE [LARGE SCALE GENOMIC DNA]</scope>
    <source>
        <strain evidence="3">ATCC 50177 / NandII</strain>
    </source>
</reference>
<organism evidence="2 3">
    <name type="scientific">Blastocystis sp. subtype 1 (strain ATCC 50177 / NandII)</name>
    <dbReference type="NCBI Taxonomy" id="478820"/>
    <lineage>
        <taxon>Eukaryota</taxon>
        <taxon>Sar</taxon>
        <taxon>Stramenopiles</taxon>
        <taxon>Bigyra</taxon>
        <taxon>Opalozoa</taxon>
        <taxon>Opalinata</taxon>
        <taxon>Blastocystidae</taxon>
        <taxon>Blastocystis</taxon>
    </lineage>
</organism>
<dbReference type="AlphaFoldDB" id="A0A196SGG6"/>
<dbReference type="InterPro" id="IPR001932">
    <property type="entry name" value="PPM-type_phosphatase-like_dom"/>
</dbReference>
<sequence length="217" mass="24157">MRTALNEAEKQLHAHEDIDSKRSGCTVNIGAVIPSSSDAFTLYSLNVGDSECYMSIQKSHYIVEDRNINIIHSPLLPEEKCRIEKCNGTVSEHNIAPYLPHVPRVFANKECTRGGLAMSRSIGDQLIHRYGVISEPTDETVVFSREKYAGCRILLLFGSDGFLSYLDRDKLIHDHFVNTPLQQALSIALQSAHDHLLQQTQGKYADDASGVALSIQF</sequence>